<protein>
    <submittedName>
        <fullName evidence="1">Uncharacterized protein</fullName>
    </submittedName>
</protein>
<sequence>MYIRGRGYITRDKRELAMDDSTHPS</sequence>
<reference evidence="1" key="1">
    <citation type="submission" date="2018-02" db="EMBL/GenBank/DDBJ databases">
        <title>Rhizophora mucronata_Transcriptome.</title>
        <authorList>
            <person name="Meera S.P."/>
            <person name="Sreeshan A."/>
            <person name="Augustine A."/>
        </authorList>
    </citation>
    <scope>NUCLEOTIDE SEQUENCE</scope>
    <source>
        <tissue evidence="1">Leaf</tissue>
    </source>
</reference>
<dbReference type="EMBL" id="GGEC01078372">
    <property type="protein sequence ID" value="MBX58856.1"/>
    <property type="molecule type" value="Transcribed_RNA"/>
</dbReference>
<accession>A0A2P2PVU5</accession>
<evidence type="ECO:0000313" key="1">
    <source>
        <dbReference type="EMBL" id="MBX58856.1"/>
    </source>
</evidence>
<name>A0A2P2PVU5_RHIMU</name>
<organism evidence="1">
    <name type="scientific">Rhizophora mucronata</name>
    <name type="common">Asiatic mangrove</name>
    <dbReference type="NCBI Taxonomy" id="61149"/>
    <lineage>
        <taxon>Eukaryota</taxon>
        <taxon>Viridiplantae</taxon>
        <taxon>Streptophyta</taxon>
        <taxon>Embryophyta</taxon>
        <taxon>Tracheophyta</taxon>
        <taxon>Spermatophyta</taxon>
        <taxon>Magnoliopsida</taxon>
        <taxon>eudicotyledons</taxon>
        <taxon>Gunneridae</taxon>
        <taxon>Pentapetalae</taxon>
        <taxon>rosids</taxon>
        <taxon>fabids</taxon>
        <taxon>Malpighiales</taxon>
        <taxon>Rhizophoraceae</taxon>
        <taxon>Rhizophora</taxon>
    </lineage>
</organism>
<dbReference type="AlphaFoldDB" id="A0A2P2PVU5"/>
<proteinExistence type="predicted"/>